<dbReference type="OMA" id="AAPYMSK"/>
<dbReference type="Pfam" id="PF00564">
    <property type="entry name" value="PB1"/>
    <property type="match status" value="1"/>
</dbReference>
<dbReference type="SUPFAM" id="SSF54277">
    <property type="entry name" value="CAD &amp; PB1 domains"/>
    <property type="match status" value="1"/>
</dbReference>
<dbReference type="InterPro" id="IPR000270">
    <property type="entry name" value="PB1_dom"/>
</dbReference>
<dbReference type="CDD" id="cd06410">
    <property type="entry name" value="PB1_UP2"/>
    <property type="match status" value="1"/>
</dbReference>
<proteinExistence type="predicted"/>
<dbReference type="InParanoid" id="A0A1B6QIT1"/>
<reference evidence="3" key="2">
    <citation type="journal article" date="2018" name="Plant J.">
        <title>The Sorghum bicolor reference genome: improved assembly, gene annotations, a transcriptome atlas, and signatures of genome organization.</title>
        <authorList>
            <person name="McCormick R.F."/>
            <person name="Truong S.K."/>
            <person name="Sreedasyam A."/>
            <person name="Jenkins J."/>
            <person name="Shu S."/>
            <person name="Sims D."/>
            <person name="Kennedy M."/>
            <person name="Amirebrahimi M."/>
            <person name="Weers B.D."/>
            <person name="McKinley B."/>
            <person name="Mattison A."/>
            <person name="Morishige D.T."/>
            <person name="Grimwood J."/>
            <person name="Schmutz J."/>
            <person name="Mullet J.E."/>
        </authorList>
    </citation>
    <scope>NUCLEOTIDE SEQUENCE [LARGE SCALE GENOMIC DNA]</scope>
    <source>
        <strain evidence="3">cv. BTx623</strain>
    </source>
</reference>
<sequence length="231" mass="25691">MAQEPASRRGDDTHMKLLCSHGGRFQPCGPDGEPRYVGGETRVLVVPRAVSFRDLAARLAEMAAGGGKAAEVRAISIRHRLADDEGLEDVLVTVTCDEEVAHMRDEYDRLRATRPAARFRLFVTTTSAGPKRATTTAGLPPLAPQSSMRRVQSEQAVAARAQQKHRPTRRVHSALELAGGVHMQPSFHQHHHRHRRCCCCSCQRRDRHGETLLWIVFSPYFPTATDVNSKD</sequence>
<evidence type="ECO:0000259" key="1">
    <source>
        <dbReference type="SMART" id="SM00666"/>
    </source>
</evidence>
<evidence type="ECO:0000313" key="3">
    <source>
        <dbReference type="Proteomes" id="UP000000768"/>
    </source>
</evidence>
<dbReference type="Proteomes" id="UP000000768">
    <property type="component" value="Chromosome 1"/>
</dbReference>
<dbReference type="PANTHER" id="PTHR31066:SF45">
    <property type="entry name" value="PB1 DOMAIN-CONTAINING PROTEIN"/>
    <property type="match status" value="1"/>
</dbReference>
<gene>
    <name evidence="2" type="ORF">SORBI_3001G130800</name>
</gene>
<protein>
    <recommendedName>
        <fullName evidence="1">PB1 domain-containing protein</fullName>
    </recommendedName>
</protein>
<dbReference type="AlphaFoldDB" id="A0A1B6QIT1"/>
<dbReference type="STRING" id="4558.A0A1B6QIT1"/>
<evidence type="ECO:0000313" key="2">
    <source>
        <dbReference type="EMBL" id="KXG37809.1"/>
    </source>
</evidence>
<accession>A0A1B6QIT1</accession>
<dbReference type="Gramene" id="KXG37809">
    <property type="protein sequence ID" value="KXG37809"/>
    <property type="gene ID" value="SORBI_3001G130800"/>
</dbReference>
<feature type="domain" description="PB1" evidence="1">
    <location>
        <begin position="29"/>
        <end position="126"/>
    </location>
</feature>
<organism evidence="2 3">
    <name type="scientific">Sorghum bicolor</name>
    <name type="common">Sorghum</name>
    <name type="synonym">Sorghum vulgare</name>
    <dbReference type="NCBI Taxonomy" id="4558"/>
    <lineage>
        <taxon>Eukaryota</taxon>
        <taxon>Viridiplantae</taxon>
        <taxon>Streptophyta</taxon>
        <taxon>Embryophyta</taxon>
        <taxon>Tracheophyta</taxon>
        <taxon>Spermatophyta</taxon>
        <taxon>Magnoliopsida</taxon>
        <taxon>Liliopsida</taxon>
        <taxon>Poales</taxon>
        <taxon>Poaceae</taxon>
        <taxon>PACMAD clade</taxon>
        <taxon>Panicoideae</taxon>
        <taxon>Andropogonodae</taxon>
        <taxon>Andropogoneae</taxon>
        <taxon>Sorghinae</taxon>
        <taxon>Sorghum</taxon>
    </lineage>
</organism>
<dbReference type="SMART" id="SM00666">
    <property type="entry name" value="PB1"/>
    <property type="match status" value="1"/>
</dbReference>
<dbReference type="InterPro" id="IPR053198">
    <property type="entry name" value="Gynoecium_Dev_Regulator"/>
</dbReference>
<dbReference type="eggNOG" id="ENOG502QWRI">
    <property type="taxonomic scope" value="Eukaryota"/>
</dbReference>
<name>A0A1B6QIT1_SORBI</name>
<keyword evidence="3" id="KW-1185">Reference proteome</keyword>
<dbReference type="EMBL" id="CM000760">
    <property type="protein sequence ID" value="KXG37809.1"/>
    <property type="molecule type" value="Genomic_DNA"/>
</dbReference>
<reference evidence="2 3" key="1">
    <citation type="journal article" date="2009" name="Nature">
        <title>The Sorghum bicolor genome and the diversification of grasses.</title>
        <authorList>
            <person name="Paterson A.H."/>
            <person name="Bowers J.E."/>
            <person name="Bruggmann R."/>
            <person name="Dubchak I."/>
            <person name="Grimwood J."/>
            <person name="Gundlach H."/>
            <person name="Haberer G."/>
            <person name="Hellsten U."/>
            <person name="Mitros T."/>
            <person name="Poliakov A."/>
            <person name="Schmutz J."/>
            <person name="Spannagl M."/>
            <person name="Tang H."/>
            <person name="Wang X."/>
            <person name="Wicker T."/>
            <person name="Bharti A.K."/>
            <person name="Chapman J."/>
            <person name="Feltus F.A."/>
            <person name="Gowik U."/>
            <person name="Grigoriev I.V."/>
            <person name="Lyons E."/>
            <person name="Maher C.A."/>
            <person name="Martis M."/>
            <person name="Narechania A."/>
            <person name="Otillar R.P."/>
            <person name="Penning B.W."/>
            <person name="Salamov A.A."/>
            <person name="Wang Y."/>
            <person name="Zhang L."/>
            <person name="Carpita N.C."/>
            <person name="Freeling M."/>
            <person name="Gingle A.R."/>
            <person name="Hash C.T."/>
            <person name="Keller B."/>
            <person name="Klein P."/>
            <person name="Kresovich S."/>
            <person name="McCann M.C."/>
            <person name="Ming R."/>
            <person name="Peterson D.G."/>
            <person name="Mehboob-ur-Rahman"/>
            <person name="Ware D."/>
            <person name="Westhoff P."/>
            <person name="Mayer K.F."/>
            <person name="Messing J."/>
            <person name="Rokhsar D.S."/>
        </authorList>
    </citation>
    <scope>NUCLEOTIDE SEQUENCE [LARGE SCALE GENOMIC DNA]</scope>
    <source>
        <strain evidence="3">cv. BTx623</strain>
    </source>
</reference>
<dbReference type="PANTHER" id="PTHR31066">
    <property type="entry name" value="OS05G0427100 PROTEIN-RELATED"/>
    <property type="match status" value="1"/>
</dbReference>